<dbReference type="InterPro" id="IPR022385">
    <property type="entry name" value="Rhs_assc_core"/>
</dbReference>
<dbReference type="Pfam" id="PF03534">
    <property type="entry name" value="SpvB"/>
    <property type="match status" value="1"/>
</dbReference>
<evidence type="ECO:0000313" key="6">
    <source>
        <dbReference type="Proteomes" id="UP000000787"/>
    </source>
</evidence>
<dbReference type="KEGG" id="hau:Haur_2224"/>
<keyword evidence="3" id="KW-0843">Virulence</keyword>
<dbReference type="HOGENOM" id="CLU_228576_0_0_0"/>
<dbReference type="eggNOG" id="COG3209">
    <property type="taxonomic scope" value="Bacteria"/>
</dbReference>
<dbReference type="InterPro" id="IPR031325">
    <property type="entry name" value="RHS_repeat"/>
</dbReference>
<accession>A9AX56</accession>
<protein>
    <submittedName>
        <fullName evidence="5">YD repeat protein</fullName>
    </submittedName>
</protein>
<proteinExistence type="predicted"/>
<comment type="subcellular location">
    <subcellularLocation>
        <location evidence="1">Secreted</location>
    </subcellularLocation>
</comment>
<evidence type="ECO:0000256" key="4">
    <source>
        <dbReference type="SAM" id="SignalP"/>
    </source>
</evidence>
<dbReference type="BioCyc" id="HAUR316274:GHYA-2252-MONOMER"/>
<evidence type="ECO:0000256" key="1">
    <source>
        <dbReference type="ARBA" id="ARBA00004613"/>
    </source>
</evidence>
<dbReference type="Pfam" id="PF05593">
    <property type="entry name" value="RHS_repeat"/>
    <property type="match status" value="1"/>
</dbReference>
<dbReference type="InterPro" id="IPR050708">
    <property type="entry name" value="T6SS_VgrG/RHS"/>
</dbReference>
<keyword evidence="6" id="KW-1185">Reference proteome</keyword>
<sequence>MSVNRPYRRLIHVGMLLSMLWSLFPASQPATAQTDQSNKTVEQAFAPDTGLTRDPQTPRLATALPKKASSRADFMPVAAQNLSIQPQLNQVVTAQLDSAKTTAVQFEQAPLSLLVEADTFATATRLEFQAQALPNLTQQLQRSSKSEGYLRDQAEQVTFYRFNIEAQTNDQAANFKKPVRMVLDLRQLMRDVPSNYQQFYLAYQDQADPNHWIEVPITLHDAKGLISADVDHFSTWAAGTRPERWNPSWVPAAVASFSGAATYAYPIEGPMGRGGLQPKVELSYNSRSLDGRIRDDTGAGPLGDAWSISDISIARVGVKTEFVAGFPSNKHPDNFRLTINGAGHELFPEFPSQTATASSMRYFAKDAPGYYIKRVYNTATPNTDGIYWIVVTPTGVTYRLGYYPHAEEHQIWDIGYWNVQGHQGRPNNERSALAWHVDTVTDRAGNQMTYQYVNWTVTEPIEWYLQGSSHKSTLQLTTWKSRIGSISYNYPNRVTALPVSDTVAQLSTTPASRLVFTTKTQFAYLIDTIYVYHGSLSTPIKEYRINLSGHFVDSPACMNQDTQPNIPRSTHTRVVNAITVASGVDADPTTEDGWTLPATSFTYEAKPHYNNNCFSFYYLKSMRSNYGGEISFNYASDNRWIGDYTYLGYDRYVWPSLGQSYYVVETLANDGRNPAVKTTYSYSQPCYGQWSSNVPAGAITCGASDAPEFGTITGFATVNQRSYDFNGTTLLKRNETIFSQNSATTSGKPMIQRNFAGDGTLLDATHSTYNTDSLHGLPNMFTYLSEVKSYQYSNGLEISTKRTFGYDVAKQAGVQYGNLTDTWLYASAAATTPYEKQVTYYTPNNGRATGGQAWMVNAPTASGRYDQQGTFLNGTWIYYDGATTNATAPTQGLVTRSRQTRPITCAEIPNPSGLPQPADPNCVHAFQTIDSDMTYDSFGNPKTTTIYSGFGYRSLKANFSDSLDWKPTETGQPNLSQVASLWYDSDYNLYPVKTTNALNQATTYEIYGFRNDAGNIAAVDGFQIQTGLLKSVTNPDATIVRYEYDPFGRLVNTFDSYSFTGFGDSTKWNGNPVIRYRYWDNYWNDSAVFANPAANQPFLISDEKRPGSYANPSSTGNFAYNDQTMYDGFGRAIQSRHIWADVDGEAKRQEIYSTTAYNALGQTICQTAPFNLPFYIDRGLVWPASPFVTTPCSDSSMAKTLTSYDNFGRVKQTTAADGSLNKANWSLVNNITVAGQNLFWQHQQINPKNQLEMRLINNQEQLVLRREYRGTADSPIVYSDTQFQYDTLGNINKISRRQPSNAGNGALIAPEATMVYNGFGHKLQINDPDMGTIKYRYNANARIIEQRTLNDSLLTNDDDVVCFYFDALQRNTSKNTTNAGANCSNTPILNGALWLANSSYYSSGAGKIGKLQSVKWNRDGNGAVDGESFNYNSLGLLTSHTRTLNGVSFSMQFGDFDALNRATTITYPDGEVATITHDLEGENSLSLGSHGALVSNIEYNARGHISLIDRTNGGHNTVFNYYGATGTANTGNSNFRLASINHQHSLLPSYTYEYDQIGNISLLYESGSLSGNTYFNYDELDRLTSTSGIYSHIYAYDKLGNLTNNNGIAQTYNGIGTQPHALRSTSQGNFFEYDQAGNMIVRNDASGLYQQAFDVEQRLYEVIDQHDQTTRFRYDPSGQRTTTFAADGTVTYDPFPNYQRTTVSSSNSAVDSLNAGVLCSDYNPETKSYGGAGYIMYSEIPVKQRFGNLPAANISDHFICVRNNTGVWEYDNDAGFYAFTPIASDLLVASFNYNATTVSPYLNQSGAIYGLRYGYTTSNLAFSKDVFGGTNNPGEFEIAGTHFKTNAFAQSVANHGYGVACQEDATGTGYLMYSAESVHSRFAEQAPDINNAAHFICVRHNGQTWQYDNNSAYFAFTPRQSDRLIGAIDFSNDSYTSYVGQTGTILGMQKGLSSSNLTITVNQWNGESNPGEFGIAGLNFTPQAYEVTITSAGMGINCLDTATGTGYIMHSRQALNQRFSQSIPAQLASKHFVCVRYNSTLSTWQYDDGSNYYGFTPRASDTLVASVNFSTDQVTSLAGASDSEFGITKGFVSGISIVANQWGGNSNAGEFQVIGNNLTTHTIDIGSKTVAIAGTPIATRRKHSVATSLVDQSLVFVYVDKLGSANTLMDQTGTAILNNVRYLPFGEERLGLNSAYSDRGFTGHQENRELGLTYMNARFYLPSTGRFISADSMIPEPSNPQSFNRYSYVYNNPINATDPSGHLPGDDEPEIPNPFPESNPIPNMEYSAYRKWLNFWQAYTDNDNPYIMIKQGDQLVESSVAIKAGSVSLSPDSVSVAGNWGLVGAEVSMPGAYKKGEGDNFLETLWEGTSAKILIGPQIDLIVVEVMPLALGIDPFTGNITLETSAGIGLVEGSTTINPFAKTDAIYVLQISDELHDKLMGRDPCALSVSFQDQQAAWTELINVVNSYGFNGTDPRWTLHSIPNYVYNGEENTP</sequence>
<dbReference type="InParanoid" id="A9AX56"/>
<dbReference type="NCBIfam" id="TIGR01643">
    <property type="entry name" value="YD_repeat_2x"/>
    <property type="match status" value="1"/>
</dbReference>
<evidence type="ECO:0000256" key="2">
    <source>
        <dbReference type="ARBA" id="ARBA00022525"/>
    </source>
</evidence>
<evidence type="ECO:0000313" key="5">
    <source>
        <dbReference type="EMBL" id="ABX04864.1"/>
    </source>
</evidence>
<dbReference type="PANTHER" id="PTHR32305">
    <property type="match status" value="1"/>
</dbReference>
<dbReference type="EMBL" id="CP000875">
    <property type="protein sequence ID" value="ABX04864.1"/>
    <property type="molecule type" value="Genomic_DNA"/>
</dbReference>
<feature type="signal peptide" evidence="4">
    <location>
        <begin position="1"/>
        <end position="32"/>
    </location>
</feature>
<dbReference type="STRING" id="316274.Haur_2224"/>
<organism evidence="5 6">
    <name type="scientific">Herpetosiphon aurantiacus (strain ATCC 23779 / DSM 785 / 114-95)</name>
    <dbReference type="NCBI Taxonomy" id="316274"/>
    <lineage>
        <taxon>Bacteria</taxon>
        <taxon>Bacillati</taxon>
        <taxon>Chloroflexota</taxon>
        <taxon>Chloroflexia</taxon>
        <taxon>Herpetosiphonales</taxon>
        <taxon>Herpetosiphonaceae</taxon>
        <taxon>Herpetosiphon</taxon>
    </lineage>
</organism>
<dbReference type="Gene3D" id="2.180.10.10">
    <property type="entry name" value="RHS repeat-associated core"/>
    <property type="match status" value="2"/>
</dbReference>
<dbReference type="NCBIfam" id="TIGR03696">
    <property type="entry name" value="Rhs_assc_core"/>
    <property type="match status" value="1"/>
</dbReference>
<keyword evidence="2" id="KW-0964">Secreted</keyword>
<dbReference type="PANTHER" id="PTHR32305:SF15">
    <property type="entry name" value="PROTEIN RHSA-RELATED"/>
    <property type="match status" value="1"/>
</dbReference>
<dbReference type="GO" id="GO:0005737">
    <property type="term" value="C:cytoplasm"/>
    <property type="evidence" value="ECO:0007669"/>
    <property type="project" value="InterPro"/>
</dbReference>
<dbReference type="Proteomes" id="UP000000787">
    <property type="component" value="Chromosome"/>
</dbReference>
<keyword evidence="4" id="KW-0732">Signal</keyword>
<reference evidence="5 6" key="1">
    <citation type="journal article" date="2011" name="Stand. Genomic Sci.">
        <title>Complete genome sequence of the filamentous gliding predatory bacterium Herpetosiphon aurantiacus type strain (114-95(T)).</title>
        <authorList>
            <person name="Kiss H."/>
            <person name="Nett M."/>
            <person name="Domin N."/>
            <person name="Martin K."/>
            <person name="Maresca J.A."/>
            <person name="Copeland A."/>
            <person name="Lapidus A."/>
            <person name="Lucas S."/>
            <person name="Berry K.W."/>
            <person name="Glavina Del Rio T."/>
            <person name="Dalin E."/>
            <person name="Tice H."/>
            <person name="Pitluck S."/>
            <person name="Richardson P."/>
            <person name="Bruce D."/>
            <person name="Goodwin L."/>
            <person name="Han C."/>
            <person name="Detter J.C."/>
            <person name="Schmutz J."/>
            <person name="Brettin T."/>
            <person name="Land M."/>
            <person name="Hauser L."/>
            <person name="Kyrpides N.C."/>
            <person name="Ivanova N."/>
            <person name="Goker M."/>
            <person name="Woyke T."/>
            <person name="Klenk H.P."/>
            <person name="Bryant D.A."/>
        </authorList>
    </citation>
    <scope>NUCLEOTIDE SEQUENCE [LARGE SCALE GENOMIC DNA]</scope>
    <source>
        <strain evidence="6">ATCC 23779 / DSM 785 / 114-95</strain>
    </source>
</reference>
<dbReference type="GO" id="GO:0005576">
    <property type="term" value="C:extracellular region"/>
    <property type="evidence" value="ECO:0007669"/>
    <property type="project" value="UniProtKB-SubCell"/>
</dbReference>
<feature type="chain" id="PRO_5002735075" evidence="4">
    <location>
        <begin position="33"/>
        <end position="2494"/>
    </location>
</feature>
<name>A9AX56_HERA2</name>
<gene>
    <name evidence="5" type="ordered locus">Haur_2224</name>
</gene>
<evidence type="ECO:0000256" key="3">
    <source>
        <dbReference type="ARBA" id="ARBA00023026"/>
    </source>
</evidence>
<dbReference type="InterPro" id="IPR003284">
    <property type="entry name" value="Sal_SpvB"/>
</dbReference>
<dbReference type="InterPro" id="IPR006530">
    <property type="entry name" value="YD"/>
</dbReference>